<evidence type="ECO:0000256" key="4">
    <source>
        <dbReference type="ARBA" id="ARBA00022989"/>
    </source>
</evidence>
<feature type="domain" description="Cytochrome C biogenesis protein transmembrane" evidence="8">
    <location>
        <begin position="272"/>
        <end position="479"/>
    </location>
</feature>
<dbReference type="InterPro" id="IPR035671">
    <property type="entry name" value="DsbD_gamma"/>
</dbReference>
<dbReference type="Pfam" id="PF13899">
    <property type="entry name" value="Thioredoxin_7"/>
    <property type="match status" value="1"/>
</dbReference>
<evidence type="ECO:0000256" key="6">
    <source>
        <dbReference type="SAM" id="Phobius"/>
    </source>
</evidence>
<keyword evidence="3" id="KW-0201">Cytochrome c-type biogenesis</keyword>
<dbReference type="PANTHER" id="PTHR32234">
    <property type="entry name" value="THIOL:DISULFIDE INTERCHANGE PROTEIN DSBD"/>
    <property type="match status" value="1"/>
</dbReference>
<dbReference type="Pfam" id="PF02683">
    <property type="entry name" value="DsbD_TM"/>
    <property type="match status" value="1"/>
</dbReference>
<name>A0A939DRY1_9ALTE</name>
<protein>
    <submittedName>
        <fullName evidence="10">Thioredoxin family protein</fullName>
    </submittedName>
</protein>
<accession>A0A939DRY1</accession>
<feature type="transmembrane region" description="Helical" evidence="6">
    <location>
        <begin position="311"/>
        <end position="330"/>
    </location>
</feature>
<proteinExistence type="predicted"/>
<dbReference type="CDD" id="cd02953">
    <property type="entry name" value="DsbDgamma"/>
    <property type="match status" value="1"/>
</dbReference>
<dbReference type="InterPro" id="IPR036249">
    <property type="entry name" value="Thioredoxin-like_sf"/>
</dbReference>
<feature type="transmembrane region" description="Helical" evidence="6">
    <location>
        <begin position="489"/>
        <end position="506"/>
    </location>
</feature>
<keyword evidence="4 6" id="KW-1133">Transmembrane helix</keyword>
<keyword evidence="2 6" id="KW-0812">Transmembrane</keyword>
<feature type="transmembrane region" description="Helical" evidence="6">
    <location>
        <begin position="350"/>
        <end position="371"/>
    </location>
</feature>
<dbReference type="Pfam" id="PF11412">
    <property type="entry name" value="DsbD_N"/>
    <property type="match status" value="1"/>
</dbReference>
<evidence type="ECO:0000256" key="5">
    <source>
        <dbReference type="ARBA" id="ARBA00023136"/>
    </source>
</evidence>
<dbReference type="Gene3D" id="3.40.30.10">
    <property type="entry name" value="Glutaredoxin"/>
    <property type="match status" value="1"/>
</dbReference>
<sequence length="661" mass="72419">MKYGLGLILFFLPQLVLASSQASGPHIQVSLVSEYQALVQGRQNWIGLYLQPENGWHTYWRNPGDSGEAPRIDWTLPKGVEAGQIHWPLPHAIDVAHLTNYGYEGANLLLVPVEVQVNQSLPVTLTADVSWLVCKEDCIPGWATLSLTLPVEAQPASSAWAALFEKTRQQLPASRAWPVRHELTGGTLLVSIAGQTEGNWQLFPLQADLIQHAATQSQVLTEAGLTLSMPVSPYLTGTPDQFEFLLSNGEQGYYLQSQLQQAPAEQSTSLFAYLLMALAGGLLLNIMPCVLPILCFKAMSLQRQEHRRRPALGYGIGVLVSFWLFALLVAMLKWSGQSVGWGFHLQNPLVIALLAYLFFIIGLMLLGSLPVGSGLAGMGDKLTRSGGFTGQFFTGVLAVVVASPCTAPFMAAALGIAMVSDLLTSLAIFTALGLGFALPMTLLTLVPAFNRWLPRPGPWMEHFRQWLAFPMFATCIWLLWIYQGQAGDAQQALLLLGLMALAMLCWQTRLQSRGLKAILGLAAIALVLLPLLIPAQQASSTAKAPSLASTFTLARLKQLREHKQVVLVNMTADWCISCKVNEQVAFADQQVQTALTAPGVHYLLGDWTNKNQTILEYLNRYRRSGVPLYVVYGGEQYVEVLPQLLTPQIVIDALNRAKQEI</sequence>
<evidence type="ECO:0000256" key="3">
    <source>
        <dbReference type="ARBA" id="ARBA00022748"/>
    </source>
</evidence>
<comment type="caution">
    <text evidence="10">The sequence shown here is derived from an EMBL/GenBank/DDBJ whole genome shotgun (WGS) entry which is preliminary data.</text>
</comment>
<feature type="signal peptide" evidence="7">
    <location>
        <begin position="1"/>
        <end position="18"/>
    </location>
</feature>
<feature type="transmembrane region" description="Helical" evidence="6">
    <location>
        <begin position="466"/>
        <end position="483"/>
    </location>
</feature>
<feature type="chain" id="PRO_5037818785" evidence="7">
    <location>
        <begin position="19"/>
        <end position="661"/>
    </location>
</feature>
<feature type="transmembrane region" description="Helical" evidence="6">
    <location>
        <begin position="392"/>
        <end position="416"/>
    </location>
</feature>
<dbReference type="PANTHER" id="PTHR32234:SF3">
    <property type="entry name" value="SUPPRESSION OF COPPER SENSITIVITY PROTEIN"/>
    <property type="match status" value="1"/>
</dbReference>
<evidence type="ECO:0000313" key="11">
    <source>
        <dbReference type="Proteomes" id="UP000664654"/>
    </source>
</evidence>
<dbReference type="EMBL" id="JAFKCV010000011">
    <property type="protein sequence ID" value="MBN7826836.1"/>
    <property type="molecule type" value="Genomic_DNA"/>
</dbReference>
<evidence type="ECO:0000259" key="9">
    <source>
        <dbReference type="Pfam" id="PF11412"/>
    </source>
</evidence>
<reference evidence="10" key="1">
    <citation type="submission" date="2021-03" db="EMBL/GenBank/DDBJ databases">
        <title>novel species isolated from a fishpond in China.</title>
        <authorList>
            <person name="Lu H."/>
            <person name="Cai Z."/>
        </authorList>
    </citation>
    <scope>NUCLEOTIDE SEQUENCE</scope>
    <source>
        <strain evidence="10">JCM 30855</strain>
    </source>
</reference>
<gene>
    <name evidence="10" type="ORF">J0A66_16490</name>
</gene>
<dbReference type="SUPFAM" id="SSF52833">
    <property type="entry name" value="Thioredoxin-like"/>
    <property type="match status" value="1"/>
</dbReference>
<dbReference type="RefSeq" id="WP_206574950.1">
    <property type="nucleotide sequence ID" value="NZ_JAFKCV010000011.1"/>
</dbReference>
<keyword evidence="5 6" id="KW-0472">Membrane</keyword>
<keyword evidence="11" id="KW-1185">Reference proteome</keyword>
<feature type="transmembrane region" description="Helical" evidence="6">
    <location>
        <begin position="422"/>
        <end position="446"/>
    </location>
</feature>
<feature type="transmembrane region" description="Helical" evidence="6">
    <location>
        <begin position="270"/>
        <end position="299"/>
    </location>
</feature>
<dbReference type="GO" id="GO:0015035">
    <property type="term" value="F:protein-disulfide reductase activity"/>
    <property type="evidence" value="ECO:0007669"/>
    <property type="project" value="TreeGrafter"/>
</dbReference>
<dbReference type="GO" id="GO:0045454">
    <property type="term" value="P:cell redox homeostasis"/>
    <property type="evidence" value="ECO:0007669"/>
    <property type="project" value="TreeGrafter"/>
</dbReference>
<dbReference type="InterPro" id="IPR028250">
    <property type="entry name" value="DsbDN"/>
</dbReference>
<dbReference type="AlphaFoldDB" id="A0A939DRY1"/>
<dbReference type="GO" id="GO:0016020">
    <property type="term" value="C:membrane"/>
    <property type="evidence" value="ECO:0007669"/>
    <property type="project" value="UniProtKB-SubCell"/>
</dbReference>
<keyword evidence="7" id="KW-0732">Signal</keyword>
<comment type="subcellular location">
    <subcellularLocation>
        <location evidence="1">Membrane</location>
        <topology evidence="1">Multi-pass membrane protein</topology>
    </subcellularLocation>
</comment>
<evidence type="ECO:0000259" key="8">
    <source>
        <dbReference type="Pfam" id="PF02683"/>
    </source>
</evidence>
<evidence type="ECO:0000313" key="10">
    <source>
        <dbReference type="EMBL" id="MBN7826836.1"/>
    </source>
</evidence>
<evidence type="ECO:0000256" key="2">
    <source>
        <dbReference type="ARBA" id="ARBA00022692"/>
    </source>
</evidence>
<dbReference type="Proteomes" id="UP000664654">
    <property type="component" value="Unassembled WGS sequence"/>
</dbReference>
<evidence type="ECO:0000256" key="1">
    <source>
        <dbReference type="ARBA" id="ARBA00004141"/>
    </source>
</evidence>
<dbReference type="InterPro" id="IPR003834">
    <property type="entry name" value="Cyt_c_assmbl_TM_dom"/>
</dbReference>
<evidence type="ECO:0000256" key="7">
    <source>
        <dbReference type="SAM" id="SignalP"/>
    </source>
</evidence>
<organism evidence="10 11">
    <name type="scientific">Bowmanella dokdonensis</name>
    <dbReference type="NCBI Taxonomy" id="751969"/>
    <lineage>
        <taxon>Bacteria</taxon>
        <taxon>Pseudomonadati</taxon>
        <taxon>Pseudomonadota</taxon>
        <taxon>Gammaproteobacteria</taxon>
        <taxon>Alteromonadales</taxon>
        <taxon>Alteromonadaceae</taxon>
        <taxon>Bowmanella</taxon>
    </lineage>
</organism>
<feature type="transmembrane region" description="Helical" evidence="6">
    <location>
        <begin position="518"/>
        <end position="535"/>
    </location>
</feature>
<dbReference type="GO" id="GO:0017004">
    <property type="term" value="P:cytochrome complex assembly"/>
    <property type="evidence" value="ECO:0007669"/>
    <property type="project" value="UniProtKB-KW"/>
</dbReference>
<feature type="domain" description="Thiol:disulfide interchange protein DsbD N-terminal" evidence="9">
    <location>
        <begin position="29"/>
        <end position="147"/>
    </location>
</feature>